<dbReference type="GO" id="GO:0030162">
    <property type="term" value="P:regulation of proteolysis"/>
    <property type="evidence" value="ECO:0007669"/>
    <property type="project" value="EnsemblFungi"/>
</dbReference>
<dbReference type="EMBL" id="HE806316">
    <property type="protein sequence ID" value="CCH58314.1"/>
    <property type="molecule type" value="Genomic_DNA"/>
</dbReference>
<dbReference type="CDD" id="cd00866">
    <property type="entry name" value="PEBP_euk"/>
    <property type="match status" value="1"/>
</dbReference>
<dbReference type="InterPro" id="IPR001858">
    <property type="entry name" value="Phosphatidylethanolamine-bd_CS"/>
</dbReference>
<gene>
    <name evidence="2" type="primary">TBLA0A05210</name>
    <name evidence="2" type="ORF">TBLA_0A05210</name>
</gene>
<dbReference type="GO" id="GO:0000328">
    <property type="term" value="C:fungal-type vacuole lumen"/>
    <property type="evidence" value="ECO:0007669"/>
    <property type="project" value="EnsemblFungi"/>
</dbReference>
<name>I2GW12_HENB6</name>
<comment type="similarity">
    <text evidence="1">Belongs to the phosphatidylethanolamine-binding protein family.</text>
</comment>
<dbReference type="Gene3D" id="3.90.280.10">
    <property type="entry name" value="PEBP-like"/>
    <property type="match status" value="1"/>
</dbReference>
<dbReference type="FunCoup" id="I2GW12">
    <property type="interactions" value="1515"/>
</dbReference>
<evidence type="ECO:0000313" key="2">
    <source>
        <dbReference type="EMBL" id="CCH58314.1"/>
    </source>
</evidence>
<dbReference type="GO" id="GO:0005543">
    <property type="term" value="F:phospholipid binding"/>
    <property type="evidence" value="ECO:0007669"/>
    <property type="project" value="EnsemblFungi"/>
</dbReference>
<dbReference type="GO" id="GO:0046578">
    <property type="term" value="P:regulation of Ras protein signal transduction"/>
    <property type="evidence" value="ECO:0007669"/>
    <property type="project" value="EnsemblFungi"/>
</dbReference>
<reference evidence="2 3" key="1">
    <citation type="journal article" date="2011" name="Proc. Natl. Acad. Sci. U.S.A.">
        <title>Evolutionary erosion of yeast sex chromosomes by mating-type switching accidents.</title>
        <authorList>
            <person name="Gordon J.L."/>
            <person name="Armisen D."/>
            <person name="Proux-Wera E."/>
            <person name="Oheigeartaigh S.S."/>
            <person name="Byrne K.P."/>
            <person name="Wolfe K.H."/>
        </authorList>
    </citation>
    <scope>NUCLEOTIDE SEQUENCE [LARGE SCALE GENOMIC DNA]</scope>
    <source>
        <strain evidence="3">ATCC 34711 / CBS 6284 / DSM 70876 / NBRC 10599 / NRRL Y-10934 / UCD 77-7</strain>
    </source>
</reference>
<dbReference type="InterPro" id="IPR008914">
    <property type="entry name" value="PEBP"/>
</dbReference>
<evidence type="ECO:0000256" key="1">
    <source>
        <dbReference type="ARBA" id="ARBA00007091"/>
    </source>
</evidence>
<dbReference type="Proteomes" id="UP000002866">
    <property type="component" value="Chromosome 1"/>
</dbReference>
<dbReference type="GO" id="GO:0000329">
    <property type="term" value="C:fungal-type vacuole membrane"/>
    <property type="evidence" value="ECO:0007669"/>
    <property type="project" value="EnsemblFungi"/>
</dbReference>
<dbReference type="Pfam" id="PF01161">
    <property type="entry name" value="PBP"/>
    <property type="match status" value="1"/>
</dbReference>
<dbReference type="InterPro" id="IPR035810">
    <property type="entry name" value="PEBP_euk"/>
</dbReference>
<dbReference type="AlphaFoldDB" id="I2GW12"/>
<dbReference type="KEGG" id="tbl:TBLA_0A05210"/>
<keyword evidence="3" id="KW-1185">Reference proteome</keyword>
<dbReference type="PANTHER" id="PTHR11362">
    <property type="entry name" value="PHOSPHATIDYLETHANOLAMINE-BINDING PROTEIN"/>
    <property type="match status" value="1"/>
</dbReference>
<evidence type="ECO:0000313" key="3">
    <source>
        <dbReference type="Proteomes" id="UP000002866"/>
    </source>
</evidence>
<dbReference type="RefSeq" id="XP_004177833.1">
    <property type="nucleotide sequence ID" value="XM_004177785.1"/>
</dbReference>
<accession>I2GW12</accession>
<dbReference type="OMA" id="NWGYGTP"/>
<sequence length="214" mass="23764">MMHALDASQASVEGLAKHDILKDVIKDINFKPWGYITGQFSVNAPISMGNTLDIEETKLRPQLQFVADPKESGIPKINDSDLFTLVMTDPDAPSRTDKKWSEFCHYIEGDIKLLQENQHTTGGVVTDPQFFATSIANGNVLQSYHPPGPPKGTGKHRYVLILYKQPPRTSSSQFTKVTGRPNWGYGTPATGVHKWATENKLEPIAANFFLVQQP</sequence>
<dbReference type="eggNOG" id="KOG3346">
    <property type="taxonomic scope" value="Eukaryota"/>
</dbReference>
<dbReference type="GeneID" id="14492875"/>
<proteinExistence type="inferred from homology"/>
<dbReference type="PROSITE" id="PS01220">
    <property type="entry name" value="PBP"/>
    <property type="match status" value="1"/>
</dbReference>
<dbReference type="SUPFAM" id="SSF49777">
    <property type="entry name" value="PEBP-like"/>
    <property type="match status" value="1"/>
</dbReference>
<evidence type="ECO:0008006" key="4">
    <source>
        <dbReference type="Google" id="ProtNLM"/>
    </source>
</evidence>
<dbReference type="HOGENOM" id="CLU_043994_3_1_1"/>
<dbReference type="STRING" id="1071380.I2GW12"/>
<dbReference type="OrthoDB" id="2506647at2759"/>
<protein>
    <recommendedName>
        <fullName evidence="4">Carboxypeptidase Y inhibitor</fullName>
    </recommendedName>
</protein>
<organism evidence="2 3">
    <name type="scientific">Henningerozyma blattae (strain ATCC 34711 / CBS 6284 / DSM 70876 / NBRC 10599 / NRRL Y-10934 / UCD 77-7)</name>
    <name type="common">Yeast</name>
    <name type="synonym">Tetrapisispora blattae</name>
    <dbReference type="NCBI Taxonomy" id="1071380"/>
    <lineage>
        <taxon>Eukaryota</taxon>
        <taxon>Fungi</taxon>
        <taxon>Dikarya</taxon>
        <taxon>Ascomycota</taxon>
        <taxon>Saccharomycotina</taxon>
        <taxon>Saccharomycetes</taxon>
        <taxon>Saccharomycetales</taxon>
        <taxon>Saccharomycetaceae</taxon>
        <taxon>Henningerozyma</taxon>
    </lineage>
</organism>
<dbReference type="GO" id="GO:0030414">
    <property type="term" value="F:peptidase inhibitor activity"/>
    <property type="evidence" value="ECO:0007669"/>
    <property type="project" value="EnsemblFungi"/>
</dbReference>
<dbReference type="InParanoid" id="I2GW12"/>
<dbReference type="MEROPS" id="I51.001"/>
<dbReference type="PANTHER" id="PTHR11362:SF148">
    <property type="entry name" value="CARBOXYPEPTIDASE Y INHIBITOR"/>
    <property type="match status" value="1"/>
</dbReference>
<dbReference type="InterPro" id="IPR036610">
    <property type="entry name" value="PEBP-like_sf"/>
</dbReference>